<gene>
    <name evidence="1" type="ORF">LCGC14_0918670</name>
</gene>
<sequence>MTQGKTNVKHWRLYIDGIDVSGVMRAVGGVGITFQEEDVTGISDGVINFSIGHGQASITGLQSVFDNTAAGAHAELSVIEQYITSLHMGIKAAPTYGDPAFACPLGQSGYSFQGDGPVTVSWELNGPHQDNTLPSKVWGKVLYPPTSIAATTVTTANQIDFGAAQSNGAYLYLQITALDGGGTWTIKVEDSLDGGGGGSWADYGTFSADGQTVLGELKVVTASMDRYVRMTATDGGAGTGFTPSIVVIPQ</sequence>
<comment type="caution">
    <text evidence="1">The sequence shown here is derived from an EMBL/GenBank/DDBJ whole genome shotgun (WGS) entry which is preliminary data.</text>
</comment>
<organism evidence="1">
    <name type="scientific">marine sediment metagenome</name>
    <dbReference type="NCBI Taxonomy" id="412755"/>
    <lineage>
        <taxon>unclassified sequences</taxon>
        <taxon>metagenomes</taxon>
        <taxon>ecological metagenomes</taxon>
    </lineage>
</organism>
<dbReference type="AlphaFoldDB" id="A0A0F9NRK6"/>
<protein>
    <submittedName>
        <fullName evidence="1">Uncharacterized protein</fullName>
    </submittedName>
</protein>
<dbReference type="EMBL" id="LAZR01003093">
    <property type="protein sequence ID" value="KKN22090.1"/>
    <property type="molecule type" value="Genomic_DNA"/>
</dbReference>
<evidence type="ECO:0000313" key="1">
    <source>
        <dbReference type="EMBL" id="KKN22090.1"/>
    </source>
</evidence>
<proteinExistence type="predicted"/>
<reference evidence="1" key="1">
    <citation type="journal article" date="2015" name="Nature">
        <title>Complex archaea that bridge the gap between prokaryotes and eukaryotes.</title>
        <authorList>
            <person name="Spang A."/>
            <person name="Saw J.H."/>
            <person name="Jorgensen S.L."/>
            <person name="Zaremba-Niedzwiedzka K."/>
            <person name="Martijn J."/>
            <person name="Lind A.E."/>
            <person name="van Eijk R."/>
            <person name="Schleper C."/>
            <person name="Guy L."/>
            <person name="Ettema T.J."/>
        </authorList>
    </citation>
    <scope>NUCLEOTIDE SEQUENCE</scope>
</reference>
<name>A0A0F9NRK6_9ZZZZ</name>
<accession>A0A0F9NRK6</accession>